<dbReference type="EMBL" id="HBIZ01017012">
    <property type="protein sequence ID" value="CAE0757975.1"/>
    <property type="molecule type" value="Transcribed_RNA"/>
</dbReference>
<organism evidence="1">
    <name type="scientific">Chrysotila carterae</name>
    <name type="common">Marine alga</name>
    <name type="synonym">Syracosphaera carterae</name>
    <dbReference type="NCBI Taxonomy" id="13221"/>
    <lineage>
        <taxon>Eukaryota</taxon>
        <taxon>Haptista</taxon>
        <taxon>Haptophyta</taxon>
        <taxon>Prymnesiophyceae</taxon>
        <taxon>Isochrysidales</taxon>
        <taxon>Isochrysidaceae</taxon>
        <taxon>Chrysotila</taxon>
    </lineage>
</organism>
<reference evidence="1" key="1">
    <citation type="submission" date="2021-01" db="EMBL/GenBank/DDBJ databases">
        <authorList>
            <person name="Corre E."/>
            <person name="Pelletier E."/>
            <person name="Niang G."/>
            <person name="Scheremetjew M."/>
            <person name="Finn R."/>
            <person name="Kale V."/>
            <person name="Holt S."/>
            <person name="Cochrane G."/>
            <person name="Meng A."/>
            <person name="Brown T."/>
            <person name="Cohen L."/>
        </authorList>
    </citation>
    <scope>NUCLEOTIDE SEQUENCE</scope>
    <source>
        <strain evidence="1">CCMP645</strain>
    </source>
</reference>
<name>A0A7S4B8L0_CHRCT</name>
<accession>A0A7S4B8L0</accession>
<proteinExistence type="predicted"/>
<dbReference type="AlphaFoldDB" id="A0A7S4B8L0"/>
<gene>
    <name evidence="1" type="ORF">PCAR00345_LOCUS10569</name>
</gene>
<evidence type="ECO:0000313" key="1">
    <source>
        <dbReference type="EMBL" id="CAE0757975.1"/>
    </source>
</evidence>
<sequence>MMTFMPPAWHAAQLPEKTCSPAAMSAAKAGPAASTPAAMAGTAFDITELAILEMGALNAAAEPMRATKKRFLRHEDYSVSMQLAHAIPQTDHRTQEGAWRTWLLSDESAAI</sequence>
<protein>
    <submittedName>
        <fullName evidence="1">Uncharacterized protein</fullName>
    </submittedName>
</protein>